<comment type="caution">
    <text evidence="2">The sequence shown here is derived from an EMBL/GenBank/DDBJ whole genome shotgun (WGS) entry which is preliminary data.</text>
</comment>
<evidence type="ECO:0000256" key="1">
    <source>
        <dbReference type="SAM" id="MobiDB-lite"/>
    </source>
</evidence>
<dbReference type="Proteomes" id="UP001174909">
    <property type="component" value="Unassembled WGS sequence"/>
</dbReference>
<dbReference type="AlphaFoldDB" id="A0AA35R3Q4"/>
<protein>
    <submittedName>
        <fullName evidence="2">Uncharacterized protein</fullName>
    </submittedName>
</protein>
<feature type="region of interest" description="Disordered" evidence="1">
    <location>
        <begin position="1"/>
        <end position="84"/>
    </location>
</feature>
<feature type="compositionally biased region" description="Polar residues" evidence="1">
    <location>
        <begin position="68"/>
        <end position="84"/>
    </location>
</feature>
<dbReference type="EMBL" id="CASHTH010000429">
    <property type="protein sequence ID" value="CAI8001210.1"/>
    <property type="molecule type" value="Genomic_DNA"/>
</dbReference>
<accession>A0AA35R3Q4</accession>
<organism evidence="2 3">
    <name type="scientific">Geodia barretti</name>
    <name type="common">Barrett's horny sponge</name>
    <dbReference type="NCBI Taxonomy" id="519541"/>
    <lineage>
        <taxon>Eukaryota</taxon>
        <taxon>Metazoa</taxon>
        <taxon>Porifera</taxon>
        <taxon>Demospongiae</taxon>
        <taxon>Heteroscleromorpha</taxon>
        <taxon>Tetractinellida</taxon>
        <taxon>Astrophorina</taxon>
        <taxon>Geodiidae</taxon>
        <taxon>Geodia</taxon>
    </lineage>
</organism>
<evidence type="ECO:0000313" key="3">
    <source>
        <dbReference type="Proteomes" id="UP001174909"/>
    </source>
</evidence>
<keyword evidence="3" id="KW-1185">Reference proteome</keyword>
<sequence>MKKTENSDESSLTGGQCEGTEDENKRLRRERGQVSPPIDTGGGTKESGGEEEGQSTQDNSAPPREQSRNTYSDRYSNSSTQNPH</sequence>
<proteinExistence type="predicted"/>
<gene>
    <name evidence="2" type="ORF">GBAR_LOCUS3134</name>
</gene>
<name>A0AA35R3Q4_GEOBA</name>
<reference evidence="2" key="1">
    <citation type="submission" date="2023-03" db="EMBL/GenBank/DDBJ databases">
        <authorList>
            <person name="Steffen K."/>
            <person name="Cardenas P."/>
        </authorList>
    </citation>
    <scope>NUCLEOTIDE SEQUENCE</scope>
</reference>
<evidence type="ECO:0000313" key="2">
    <source>
        <dbReference type="EMBL" id="CAI8001210.1"/>
    </source>
</evidence>